<dbReference type="OrthoDB" id="165256at2759"/>
<keyword evidence="4" id="KW-1185">Reference proteome</keyword>
<name>A0A1W0A3C6_9STRA</name>
<organism evidence="3 4">
    <name type="scientific">Thraustotheca clavata</name>
    <dbReference type="NCBI Taxonomy" id="74557"/>
    <lineage>
        <taxon>Eukaryota</taxon>
        <taxon>Sar</taxon>
        <taxon>Stramenopiles</taxon>
        <taxon>Oomycota</taxon>
        <taxon>Saprolegniomycetes</taxon>
        <taxon>Saprolegniales</taxon>
        <taxon>Achlyaceae</taxon>
        <taxon>Thraustotheca</taxon>
    </lineage>
</organism>
<evidence type="ECO:0000313" key="3">
    <source>
        <dbReference type="EMBL" id="OQS04550.1"/>
    </source>
</evidence>
<proteinExistence type="predicted"/>
<dbReference type="Proteomes" id="UP000243217">
    <property type="component" value="Unassembled WGS sequence"/>
</dbReference>
<feature type="coiled-coil region" evidence="1">
    <location>
        <begin position="675"/>
        <end position="723"/>
    </location>
</feature>
<dbReference type="AlphaFoldDB" id="A0A1W0A3C6"/>
<keyword evidence="1" id="KW-0175">Coiled coil</keyword>
<accession>A0A1W0A3C6</accession>
<reference evidence="3 4" key="1">
    <citation type="journal article" date="2014" name="Genome Biol. Evol.">
        <title>The secreted proteins of Achlya hypogyna and Thraustotheca clavata identify the ancestral oomycete secretome and reveal gene acquisitions by horizontal gene transfer.</title>
        <authorList>
            <person name="Misner I."/>
            <person name="Blouin N."/>
            <person name="Leonard G."/>
            <person name="Richards T.A."/>
            <person name="Lane C.E."/>
        </authorList>
    </citation>
    <scope>NUCLEOTIDE SEQUENCE [LARGE SCALE GENOMIC DNA]</scope>
    <source>
        <strain evidence="3 4">ATCC 34112</strain>
    </source>
</reference>
<evidence type="ECO:0000313" key="4">
    <source>
        <dbReference type="Proteomes" id="UP000243217"/>
    </source>
</evidence>
<evidence type="ECO:0000256" key="2">
    <source>
        <dbReference type="SAM" id="MobiDB-lite"/>
    </source>
</evidence>
<dbReference type="EMBL" id="JNBS01000598">
    <property type="protein sequence ID" value="OQS04550.1"/>
    <property type="molecule type" value="Genomic_DNA"/>
</dbReference>
<gene>
    <name evidence="3" type="ORF">THRCLA_03224</name>
</gene>
<feature type="region of interest" description="Disordered" evidence="2">
    <location>
        <begin position="1"/>
        <end position="22"/>
    </location>
</feature>
<protein>
    <submittedName>
        <fullName evidence="3">Uncharacterized protein</fullName>
    </submittedName>
</protein>
<evidence type="ECO:0000256" key="1">
    <source>
        <dbReference type="SAM" id="Coils"/>
    </source>
</evidence>
<comment type="caution">
    <text evidence="3">The sequence shown here is derived from an EMBL/GenBank/DDBJ whole genome shotgun (WGS) entry which is preliminary data.</text>
</comment>
<sequence length="830" mass="96197">MDKKLRDKERKKEQARKSKARERELYRQIHIQSNHLNALDAWHYNESREEEMRIRRYELDIINPYEEHPASAGYILTKAKFSSIADQSDSFNPIFFGYSYARGELIDPFGTTVVFDERRKHPRHPACHGYAMSRHLAEIISPIFMNMDFHKREIGDDFDINLTESSDDKKTYQDPQKNSQELELILRARFDQPQECLVCESSQVPGCPGCWVPSSDFYDRAYHINNPVEEEIEEGEDDFTMMHYYEATSPQQEAQAREAEYIRGLLFDVWAVRKHREKLQHFITIIIKSIPAGSAVELRMDPTSSIKYLYDQYRANFDGFDRKLYILLPTSQGLFLLDETIEAGSEVALGVSNGNLVLNDFQLCYAEKDATPYMLMSVAILNTATTPVMLAHYVKHNFTVECSIDLQLRYHAFEVSTNIRDDRLQRALSRKADVVIASAMENRQISRHYEQLELQKAIKKSRDDKMASLVEHHRQNKDRPRTKKEIRAWSYYNFSMAEPKPGIRLQKLWQCFHKFEELKLTKRGKLLDAAYSDDTCELLSLHRTATMQAFDLFIDKTHRPVLPPIISISSKFGIAIATRLGLTAKEDREYGAELEIIIPQEGDEEEINNTTEKKHKHMTIDAIRAAKHKAFQDMEWRADAKVIKFYNSSDLLVWPFAVVRWDCFASAYLIALGTLDRMKIVLDAYNNLAKAIQNESILKPKEIEQWKLDLSELQNQLETTGALVQACRRLDSKSSLLASRALRHRKAFEKAEEDALLRIKDIDTLPPMSAMEKLKWEFKHKHGIYSPNLRNLTPDMDQVKARVGTAVGKSVEMTKYLAQQAKDNIEILKL</sequence>